<proteinExistence type="predicted"/>
<reference evidence="1 2" key="1">
    <citation type="submission" date="2021-05" db="EMBL/GenBank/DDBJ databases">
        <title>Kineosporia and Streptomyces sp. nov. two new marine actinobacteria isolated from Coral.</title>
        <authorList>
            <person name="Buangrab K."/>
            <person name="Sutthacheep M."/>
            <person name="Yeemin T."/>
            <person name="Harunari E."/>
            <person name="Igarashi Y."/>
            <person name="Kanchanasin P."/>
            <person name="Tanasupawat S."/>
            <person name="Phongsopitanun W."/>
        </authorList>
    </citation>
    <scope>NUCLEOTIDE SEQUENCE [LARGE SCALE GENOMIC DNA]</scope>
    <source>
        <strain evidence="1 2">J2-2</strain>
    </source>
</reference>
<evidence type="ECO:0000313" key="2">
    <source>
        <dbReference type="Proteomes" id="UP001197247"/>
    </source>
</evidence>
<protein>
    <submittedName>
        <fullName evidence="1">Uncharacterized protein</fullName>
    </submittedName>
</protein>
<evidence type="ECO:0000313" key="1">
    <source>
        <dbReference type="EMBL" id="MBT0774329.1"/>
    </source>
</evidence>
<dbReference type="Proteomes" id="UP001197247">
    <property type="component" value="Unassembled WGS sequence"/>
</dbReference>
<accession>A0ABS5TU55</accession>
<gene>
    <name evidence="1" type="ORF">KIH74_35645</name>
</gene>
<feature type="non-terminal residue" evidence="1">
    <location>
        <position position="309"/>
    </location>
</feature>
<dbReference type="RefSeq" id="WP_214160869.1">
    <property type="nucleotide sequence ID" value="NZ_JAHBAY010000047.1"/>
</dbReference>
<dbReference type="EMBL" id="JAHBAY010000047">
    <property type="protein sequence ID" value="MBT0774329.1"/>
    <property type="molecule type" value="Genomic_DNA"/>
</dbReference>
<organism evidence="1 2">
    <name type="scientific">Kineosporia corallincola</name>
    <dbReference type="NCBI Taxonomy" id="2835133"/>
    <lineage>
        <taxon>Bacteria</taxon>
        <taxon>Bacillati</taxon>
        <taxon>Actinomycetota</taxon>
        <taxon>Actinomycetes</taxon>
        <taxon>Kineosporiales</taxon>
        <taxon>Kineosporiaceae</taxon>
        <taxon>Kineosporia</taxon>
    </lineage>
</organism>
<sequence>MAPIDGVLKSVFGDREFSFIHEAIPSDDLSASPRLRDVLKTGLSEQFRSLRVDPEGDWRQFGGESIYPKMGWALSKIQGDIEEGGDFEDLHSPYWGARALEMLRLAWSHALDLADDESLGAGESRLARAHQKLRGASAAVASFMGTFPSAAELGTLGQRLLAWRDRLEADAFEGVFLPALKAFIENFLVVMQARLGADGALDDEAKNEVIGQPDRESAFLRWRDWSIAAAAVQAQAPERGVQFLSVGASHARWLQQRSLIPGASYHYFTGGPLDHGTRLASLLEGSGLSGAETVRARDVLEQLYEAFAA</sequence>
<comment type="caution">
    <text evidence="1">The sequence shown here is derived from an EMBL/GenBank/DDBJ whole genome shotgun (WGS) entry which is preliminary data.</text>
</comment>
<name>A0ABS5TU55_9ACTN</name>
<keyword evidence="2" id="KW-1185">Reference proteome</keyword>